<evidence type="ECO:0000256" key="2">
    <source>
        <dbReference type="ARBA" id="ARBA00012035"/>
    </source>
</evidence>
<evidence type="ECO:0000256" key="6">
    <source>
        <dbReference type="ARBA" id="ARBA00022741"/>
    </source>
</evidence>
<dbReference type="EC" id="2.7.1.15" evidence="2 12"/>
<comment type="activity regulation">
    <text evidence="12">Activated by a monovalent cation that binds near, but not in, the active site. The most likely occupant of the site in vivo is potassium. Ion binding induces a conformational change that may alter substrate affinity.</text>
</comment>
<feature type="binding site" evidence="12">
    <location>
        <begin position="229"/>
        <end position="230"/>
    </location>
    <ligand>
        <name>ATP</name>
        <dbReference type="ChEBI" id="CHEBI:30616"/>
    </ligand>
</feature>
<dbReference type="HAMAP" id="MF_01987">
    <property type="entry name" value="Ribokinase"/>
    <property type="match status" value="1"/>
</dbReference>
<keyword evidence="9 12" id="KW-0460">Magnesium</keyword>
<dbReference type="InterPro" id="IPR011611">
    <property type="entry name" value="PfkB_dom"/>
</dbReference>
<protein>
    <recommendedName>
        <fullName evidence="3 12">Ribokinase</fullName>
        <shortName evidence="12">RK</shortName>
        <ecNumber evidence="2 12">2.7.1.15</ecNumber>
    </recommendedName>
</protein>
<dbReference type="Pfam" id="PF00294">
    <property type="entry name" value="PfkB"/>
    <property type="match status" value="1"/>
</dbReference>
<feature type="binding site" evidence="12">
    <location>
        <begin position="197"/>
        <end position="202"/>
    </location>
    <ligand>
        <name>ATP</name>
        <dbReference type="ChEBI" id="CHEBI:30616"/>
    </ligand>
</feature>
<comment type="caution">
    <text evidence="14">The sequence shown here is derived from an EMBL/GenBank/DDBJ whole genome shotgun (WGS) entry which is preliminary data.</text>
</comment>
<comment type="subcellular location">
    <subcellularLocation>
        <location evidence="12">Cytoplasm</location>
    </subcellularLocation>
</comment>
<evidence type="ECO:0000256" key="8">
    <source>
        <dbReference type="ARBA" id="ARBA00022840"/>
    </source>
</evidence>
<evidence type="ECO:0000256" key="4">
    <source>
        <dbReference type="ARBA" id="ARBA00022679"/>
    </source>
</evidence>
<proteinExistence type="inferred from homology"/>
<comment type="similarity">
    <text evidence="1">Belongs to the carbohydrate kinase pfkB family.</text>
</comment>
<keyword evidence="5 12" id="KW-0479">Metal-binding</keyword>
<dbReference type="EMBL" id="BAAAOH010000001">
    <property type="protein sequence ID" value="GAA1980708.1"/>
    <property type="molecule type" value="Genomic_DNA"/>
</dbReference>
<evidence type="ECO:0000256" key="7">
    <source>
        <dbReference type="ARBA" id="ARBA00022777"/>
    </source>
</evidence>
<accession>A0ABP5DM46</accession>
<keyword evidence="11 12" id="KW-0119">Carbohydrate metabolism</keyword>
<organism evidence="14 15">
    <name type="scientific">Microbacterium pumilum</name>
    <dbReference type="NCBI Taxonomy" id="344165"/>
    <lineage>
        <taxon>Bacteria</taxon>
        <taxon>Bacillati</taxon>
        <taxon>Actinomycetota</taxon>
        <taxon>Actinomycetes</taxon>
        <taxon>Micrococcales</taxon>
        <taxon>Microbacteriaceae</taxon>
        <taxon>Microbacterium</taxon>
    </lineage>
</organism>
<feature type="active site" description="Proton acceptor" evidence="12">
    <location>
        <position position="230"/>
    </location>
</feature>
<feature type="binding site" evidence="12">
    <location>
        <position position="230"/>
    </location>
    <ligand>
        <name>substrate</name>
    </ligand>
</feature>
<evidence type="ECO:0000256" key="10">
    <source>
        <dbReference type="ARBA" id="ARBA00022958"/>
    </source>
</evidence>
<evidence type="ECO:0000259" key="13">
    <source>
        <dbReference type="Pfam" id="PF00294"/>
    </source>
</evidence>
<keyword evidence="8 12" id="KW-0067">ATP-binding</keyword>
<dbReference type="Proteomes" id="UP001500326">
    <property type="component" value="Unassembled WGS sequence"/>
</dbReference>
<evidence type="ECO:0000256" key="3">
    <source>
        <dbReference type="ARBA" id="ARBA00016943"/>
    </source>
</evidence>
<feature type="binding site" evidence="12">
    <location>
        <position position="224"/>
    </location>
    <ligand>
        <name>K(+)</name>
        <dbReference type="ChEBI" id="CHEBI:29103"/>
    </ligand>
</feature>
<dbReference type="PANTHER" id="PTHR10584">
    <property type="entry name" value="SUGAR KINASE"/>
    <property type="match status" value="1"/>
</dbReference>
<feature type="binding site" evidence="12">
    <location>
        <position position="137"/>
    </location>
    <ligand>
        <name>substrate</name>
    </ligand>
</feature>
<evidence type="ECO:0000256" key="12">
    <source>
        <dbReference type="HAMAP-Rule" id="MF_01987"/>
    </source>
</evidence>
<dbReference type="PRINTS" id="PR00990">
    <property type="entry name" value="RIBOKINASE"/>
</dbReference>
<dbReference type="PANTHER" id="PTHR10584:SF166">
    <property type="entry name" value="RIBOKINASE"/>
    <property type="match status" value="1"/>
</dbReference>
<feature type="binding site" evidence="12">
    <location>
        <begin position="14"/>
        <end position="16"/>
    </location>
    <ligand>
        <name>substrate</name>
    </ligand>
</feature>
<comment type="catalytic activity">
    <reaction evidence="12">
        <text>D-ribose + ATP = D-ribose 5-phosphate + ADP + H(+)</text>
        <dbReference type="Rhea" id="RHEA:13697"/>
        <dbReference type="ChEBI" id="CHEBI:15378"/>
        <dbReference type="ChEBI" id="CHEBI:30616"/>
        <dbReference type="ChEBI" id="CHEBI:47013"/>
        <dbReference type="ChEBI" id="CHEBI:78346"/>
        <dbReference type="ChEBI" id="CHEBI:456216"/>
        <dbReference type="EC" id="2.7.1.15"/>
    </reaction>
</comment>
<feature type="binding site" evidence="12">
    <location>
        <position position="178"/>
    </location>
    <ligand>
        <name>ATP</name>
        <dbReference type="ChEBI" id="CHEBI:30616"/>
    </ligand>
</feature>
<keyword evidence="6 12" id="KW-0547">Nucleotide-binding</keyword>
<comment type="cofactor">
    <cofactor evidence="12">
        <name>Mg(2+)</name>
        <dbReference type="ChEBI" id="CHEBI:18420"/>
    </cofactor>
    <text evidence="12">Requires a divalent cation, most likely magnesium in vivo, as an electrophilic catalyst to aid phosphoryl group transfer. It is the chelate of the metal and the nucleotide that is the actual substrate.</text>
</comment>
<keyword evidence="15" id="KW-1185">Reference proteome</keyword>
<dbReference type="InterPro" id="IPR011877">
    <property type="entry name" value="Ribokinase"/>
</dbReference>
<keyword evidence="12" id="KW-0963">Cytoplasm</keyword>
<comment type="similarity">
    <text evidence="12">Belongs to the carbohydrate kinase PfkB family. Ribokinase subfamily.</text>
</comment>
<comment type="function">
    <text evidence="12">Catalyzes the phosphorylation of ribose at O-5 in a reaction requiring ATP and magnesium. The resulting D-ribose-5-phosphate can then be used either for sythesis of nucleotides, histidine, and tryptophan, or as a component of the pentose phosphate pathway.</text>
</comment>
<evidence type="ECO:0000256" key="5">
    <source>
        <dbReference type="ARBA" id="ARBA00022723"/>
    </source>
</evidence>
<evidence type="ECO:0000256" key="11">
    <source>
        <dbReference type="ARBA" id="ARBA00023277"/>
    </source>
</evidence>
<feature type="binding site" evidence="12">
    <location>
        <position position="226"/>
    </location>
    <ligand>
        <name>K(+)</name>
        <dbReference type="ChEBI" id="CHEBI:29103"/>
    </ligand>
</feature>
<name>A0ABP5DM46_9MICO</name>
<evidence type="ECO:0000256" key="1">
    <source>
        <dbReference type="ARBA" id="ARBA00005380"/>
    </source>
</evidence>
<dbReference type="RefSeq" id="WP_344059623.1">
    <property type="nucleotide sequence ID" value="NZ_BAAAOH010000001.1"/>
</dbReference>
<dbReference type="SUPFAM" id="SSF53613">
    <property type="entry name" value="Ribokinase-like"/>
    <property type="match status" value="1"/>
</dbReference>
<dbReference type="InterPro" id="IPR002139">
    <property type="entry name" value="Ribo/fructo_kinase"/>
</dbReference>
<reference evidence="15" key="1">
    <citation type="journal article" date="2019" name="Int. J. Syst. Evol. Microbiol.">
        <title>The Global Catalogue of Microorganisms (GCM) 10K type strain sequencing project: providing services to taxonomists for standard genome sequencing and annotation.</title>
        <authorList>
            <consortium name="The Broad Institute Genomics Platform"/>
            <consortium name="The Broad Institute Genome Sequencing Center for Infectious Disease"/>
            <person name="Wu L."/>
            <person name="Ma J."/>
        </authorList>
    </citation>
    <scope>NUCLEOTIDE SEQUENCE [LARGE SCALE GENOMIC DNA]</scope>
    <source>
        <strain evidence="15">JCM 14902</strain>
    </source>
</reference>
<keyword evidence="10 12" id="KW-0630">Potassium</keyword>
<evidence type="ECO:0000256" key="9">
    <source>
        <dbReference type="ARBA" id="ARBA00022842"/>
    </source>
</evidence>
<keyword evidence="4 12" id="KW-0808">Transferase</keyword>
<evidence type="ECO:0000313" key="14">
    <source>
        <dbReference type="EMBL" id="GAA1980708.1"/>
    </source>
</evidence>
<evidence type="ECO:0000313" key="15">
    <source>
        <dbReference type="Proteomes" id="UP001500326"/>
    </source>
</evidence>
<gene>
    <name evidence="12" type="primary">rbsK</name>
    <name evidence="14" type="ORF">GCM10009777_12790</name>
</gene>
<comment type="pathway">
    <text evidence="12">Carbohydrate metabolism; D-ribose degradation; D-ribose 5-phosphate from beta-D-ribopyranose: step 2/2.</text>
</comment>
<dbReference type="PROSITE" id="PS00584">
    <property type="entry name" value="PFKB_KINASES_2"/>
    <property type="match status" value="1"/>
</dbReference>
<keyword evidence="7 12" id="KW-0418">Kinase</keyword>
<feature type="domain" description="Carbohydrate kinase PfkB" evidence="13">
    <location>
        <begin position="6"/>
        <end position="264"/>
    </location>
</feature>
<comment type="subunit">
    <text evidence="12">Homodimer.</text>
</comment>
<feature type="binding site" evidence="12">
    <location>
        <position position="260"/>
    </location>
    <ligand>
        <name>K(+)</name>
        <dbReference type="ChEBI" id="CHEBI:29103"/>
    </ligand>
</feature>
<dbReference type="InterPro" id="IPR002173">
    <property type="entry name" value="Carboh/pur_kinase_PfkB_CS"/>
</dbReference>
<feature type="binding site" evidence="12">
    <location>
        <begin position="42"/>
        <end position="46"/>
    </location>
    <ligand>
        <name>substrate</name>
    </ligand>
</feature>
<comment type="caution">
    <text evidence="12">Lacks conserved residue(s) required for the propagation of feature annotation.</text>
</comment>
<sequence>MTVRPELTVVGAINLDLTARVRRAPERGETVADGILTRQSGGKGANQAAAAARLGARVRLIGAIGDDPDGIELRRALDSAGVDTTQVQVVEAATGTALIVIDATGENSIVVCPGANLQIDVRRMTVDPHAPVISQLEVPIDVVAHVATQTDGFFVLNPSPARALPSALAQRVDLFIVNEGEYAQLPEVHAAPLVALTLGADGAVLYRDGTEIARARATAARVTNTVGAGDAFAAALTLGLIRGDEPAVALQRACAVGAAAVADDRSQPDFLPLTDYPGAPR</sequence>
<dbReference type="Gene3D" id="3.40.1190.20">
    <property type="match status" value="1"/>
</dbReference>
<dbReference type="InterPro" id="IPR029056">
    <property type="entry name" value="Ribokinase-like"/>
</dbReference>
<feature type="binding site" evidence="12">
    <location>
        <position position="263"/>
    </location>
    <ligand>
        <name>K(+)</name>
        <dbReference type="ChEBI" id="CHEBI:29103"/>
    </ligand>
</feature>